<feature type="non-terminal residue" evidence="1">
    <location>
        <position position="50"/>
    </location>
</feature>
<keyword evidence="2" id="KW-1185">Reference proteome</keyword>
<name>A0ACA9RS06_9GLOM</name>
<feature type="non-terminal residue" evidence="1">
    <location>
        <position position="1"/>
    </location>
</feature>
<sequence>VSDINFSTSPHSSLIDLETANNINDKLVISEIDEITESPADIEQSFCLSV</sequence>
<dbReference type="Proteomes" id="UP000789920">
    <property type="component" value="Unassembled WGS sequence"/>
</dbReference>
<evidence type="ECO:0000313" key="2">
    <source>
        <dbReference type="Proteomes" id="UP000789920"/>
    </source>
</evidence>
<accession>A0ACA9RS06</accession>
<gene>
    <name evidence="1" type="ORF">RPERSI_LOCUS21648</name>
</gene>
<organism evidence="1 2">
    <name type="scientific">Racocetra persica</name>
    <dbReference type="NCBI Taxonomy" id="160502"/>
    <lineage>
        <taxon>Eukaryota</taxon>
        <taxon>Fungi</taxon>
        <taxon>Fungi incertae sedis</taxon>
        <taxon>Mucoromycota</taxon>
        <taxon>Glomeromycotina</taxon>
        <taxon>Glomeromycetes</taxon>
        <taxon>Diversisporales</taxon>
        <taxon>Gigasporaceae</taxon>
        <taxon>Racocetra</taxon>
    </lineage>
</organism>
<reference evidence="1" key="1">
    <citation type="submission" date="2021-06" db="EMBL/GenBank/DDBJ databases">
        <authorList>
            <person name="Kallberg Y."/>
            <person name="Tangrot J."/>
            <person name="Rosling A."/>
        </authorList>
    </citation>
    <scope>NUCLEOTIDE SEQUENCE</scope>
    <source>
        <strain evidence="1">MA461A</strain>
    </source>
</reference>
<protein>
    <submittedName>
        <fullName evidence="1">29117_t:CDS:1</fullName>
    </submittedName>
</protein>
<comment type="caution">
    <text evidence="1">The sequence shown here is derived from an EMBL/GenBank/DDBJ whole genome shotgun (WGS) entry which is preliminary data.</text>
</comment>
<evidence type="ECO:0000313" key="1">
    <source>
        <dbReference type="EMBL" id="CAG8804058.1"/>
    </source>
</evidence>
<dbReference type="EMBL" id="CAJVQC010063926">
    <property type="protein sequence ID" value="CAG8804058.1"/>
    <property type="molecule type" value="Genomic_DNA"/>
</dbReference>
<proteinExistence type="predicted"/>